<evidence type="ECO:0000256" key="1">
    <source>
        <dbReference type="SAM" id="MobiDB-lite"/>
    </source>
</evidence>
<evidence type="ECO:0000313" key="3">
    <source>
        <dbReference type="Proteomes" id="UP001151002"/>
    </source>
</evidence>
<gene>
    <name evidence="2" type="ORF">OWR29_00220</name>
</gene>
<name>A0ABT4AQ79_9ACTN</name>
<feature type="region of interest" description="Disordered" evidence="1">
    <location>
        <begin position="1"/>
        <end position="34"/>
    </location>
</feature>
<organism evidence="2 3">
    <name type="scientific">Paractinoplanes pyxinae</name>
    <dbReference type="NCBI Taxonomy" id="2997416"/>
    <lineage>
        <taxon>Bacteria</taxon>
        <taxon>Bacillati</taxon>
        <taxon>Actinomycetota</taxon>
        <taxon>Actinomycetes</taxon>
        <taxon>Micromonosporales</taxon>
        <taxon>Micromonosporaceae</taxon>
        <taxon>Paractinoplanes</taxon>
    </lineage>
</organism>
<evidence type="ECO:0000313" key="2">
    <source>
        <dbReference type="EMBL" id="MCY1136403.1"/>
    </source>
</evidence>
<sequence>MIEQSSATQSGTTVETVRRKAALSRPVRGAGESSVPPAARISLVAALGGTLLSVAAIDSARLRG</sequence>
<reference evidence="2" key="1">
    <citation type="submission" date="2022-11" db="EMBL/GenBank/DDBJ databases">
        <authorList>
            <person name="Somphong A."/>
            <person name="Phongsopitanun W."/>
        </authorList>
    </citation>
    <scope>NUCLEOTIDE SEQUENCE</scope>
    <source>
        <strain evidence="2">Pm04-4</strain>
    </source>
</reference>
<feature type="compositionally biased region" description="Polar residues" evidence="1">
    <location>
        <begin position="1"/>
        <end position="15"/>
    </location>
</feature>
<dbReference type="Proteomes" id="UP001151002">
    <property type="component" value="Unassembled WGS sequence"/>
</dbReference>
<keyword evidence="3" id="KW-1185">Reference proteome</keyword>
<dbReference type="RefSeq" id="WP_267560126.1">
    <property type="nucleotide sequence ID" value="NZ_JAPNTZ010000001.1"/>
</dbReference>
<proteinExistence type="predicted"/>
<comment type="caution">
    <text evidence="2">The sequence shown here is derived from an EMBL/GenBank/DDBJ whole genome shotgun (WGS) entry which is preliminary data.</text>
</comment>
<dbReference type="EMBL" id="JAPNTZ010000001">
    <property type="protein sequence ID" value="MCY1136403.1"/>
    <property type="molecule type" value="Genomic_DNA"/>
</dbReference>
<protein>
    <submittedName>
        <fullName evidence="2">Uncharacterized protein</fullName>
    </submittedName>
</protein>
<accession>A0ABT4AQ79</accession>